<evidence type="ECO:0000256" key="7">
    <source>
        <dbReference type="ARBA" id="ARBA00020108"/>
    </source>
</evidence>
<comment type="catalytic activity">
    <reaction evidence="24">
        <text>a secondary alcohol + NAD(+) = a ketone + NADH + H(+)</text>
        <dbReference type="Rhea" id="RHEA:10740"/>
        <dbReference type="ChEBI" id="CHEBI:15378"/>
        <dbReference type="ChEBI" id="CHEBI:17087"/>
        <dbReference type="ChEBI" id="CHEBI:35681"/>
        <dbReference type="ChEBI" id="CHEBI:57540"/>
        <dbReference type="ChEBI" id="CHEBI:57945"/>
        <dbReference type="EC" id="1.1.1.1"/>
    </reaction>
</comment>
<evidence type="ECO:0000313" key="27">
    <source>
        <dbReference type="EMBL" id="ELK23268.1"/>
    </source>
</evidence>
<evidence type="ECO:0000256" key="23">
    <source>
        <dbReference type="ARBA" id="ARBA00049012"/>
    </source>
</evidence>
<evidence type="ECO:0000256" key="25">
    <source>
        <dbReference type="ARBA" id="ARBA00049243"/>
    </source>
</evidence>
<evidence type="ECO:0000256" key="4">
    <source>
        <dbReference type="ARBA" id="ARBA00011738"/>
    </source>
</evidence>
<dbReference type="Pfam" id="PF08240">
    <property type="entry name" value="ADH_N"/>
    <property type="match status" value="2"/>
</dbReference>
<evidence type="ECO:0000256" key="24">
    <source>
        <dbReference type="ARBA" id="ARBA00049164"/>
    </source>
</evidence>
<evidence type="ECO:0000313" key="28">
    <source>
        <dbReference type="Proteomes" id="UP000010556"/>
    </source>
</evidence>
<organism evidence="27 28">
    <name type="scientific">Myotis davidii</name>
    <name type="common">David's myotis</name>
    <dbReference type="NCBI Taxonomy" id="225400"/>
    <lineage>
        <taxon>Eukaryota</taxon>
        <taxon>Metazoa</taxon>
        <taxon>Chordata</taxon>
        <taxon>Craniata</taxon>
        <taxon>Vertebrata</taxon>
        <taxon>Euteleostomi</taxon>
        <taxon>Mammalia</taxon>
        <taxon>Eutheria</taxon>
        <taxon>Laurasiatheria</taxon>
        <taxon>Chiroptera</taxon>
        <taxon>Yangochiroptera</taxon>
        <taxon>Vespertilionidae</taxon>
        <taxon>Myotis</taxon>
    </lineage>
</organism>
<evidence type="ECO:0000256" key="2">
    <source>
        <dbReference type="ARBA" id="ARBA00004496"/>
    </source>
</evidence>
<evidence type="ECO:0000256" key="21">
    <source>
        <dbReference type="ARBA" id="ARBA00048110"/>
    </source>
</evidence>
<comment type="catalytic activity">
    <reaction evidence="20">
        <text>20-oxo-(5Z,8Z,11Z,14Z)-eicosatetraenoate + NAD(+) + H2O = (5Z,8Z,11Z,14Z)-eicosatetraenedioate + NADH + 2 H(+)</text>
        <dbReference type="Rhea" id="RHEA:39803"/>
        <dbReference type="ChEBI" id="CHEBI:15377"/>
        <dbReference type="ChEBI" id="CHEBI:15378"/>
        <dbReference type="ChEBI" id="CHEBI:57540"/>
        <dbReference type="ChEBI" id="CHEBI:57945"/>
        <dbReference type="ChEBI" id="CHEBI:76645"/>
        <dbReference type="ChEBI" id="CHEBI:76647"/>
    </reaction>
    <physiologicalReaction direction="left-to-right" evidence="20">
        <dbReference type="Rhea" id="RHEA:39804"/>
    </physiologicalReaction>
</comment>
<dbReference type="FunFam" id="3.90.180.10:FF:000001">
    <property type="entry name" value="S-(hydroxymethyl)glutathione dehydrogenase"/>
    <property type="match status" value="2"/>
</dbReference>
<evidence type="ECO:0000256" key="10">
    <source>
        <dbReference type="ARBA" id="ARBA00022833"/>
    </source>
</evidence>
<evidence type="ECO:0000256" key="1">
    <source>
        <dbReference type="ARBA" id="ARBA00001947"/>
    </source>
</evidence>
<dbReference type="CDD" id="cd08299">
    <property type="entry name" value="alcohol_DH_class_I_II_IV"/>
    <property type="match status" value="1"/>
</dbReference>
<reference evidence="28" key="1">
    <citation type="journal article" date="2013" name="Science">
        <title>Comparative analysis of bat genomes provides insight into the evolution of flight and immunity.</title>
        <authorList>
            <person name="Zhang G."/>
            <person name="Cowled C."/>
            <person name="Shi Z."/>
            <person name="Huang Z."/>
            <person name="Bishop-Lilly K.A."/>
            <person name="Fang X."/>
            <person name="Wynne J.W."/>
            <person name="Xiong Z."/>
            <person name="Baker M.L."/>
            <person name="Zhao W."/>
            <person name="Tachedjian M."/>
            <person name="Zhu Y."/>
            <person name="Zhou P."/>
            <person name="Jiang X."/>
            <person name="Ng J."/>
            <person name="Yang L."/>
            <person name="Wu L."/>
            <person name="Xiao J."/>
            <person name="Feng Y."/>
            <person name="Chen Y."/>
            <person name="Sun X."/>
            <person name="Zhang Y."/>
            <person name="Marsh G.A."/>
            <person name="Crameri G."/>
            <person name="Broder C.C."/>
            <person name="Frey K.G."/>
            <person name="Wang L.F."/>
            <person name="Wang J."/>
        </authorList>
    </citation>
    <scope>NUCLEOTIDE SEQUENCE [LARGE SCALE GENOMIC DNA]</scope>
</reference>
<keyword evidence="12" id="KW-0560">Oxidoreductase</keyword>
<accession>L5LC88</accession>
<comment type="catalytic activity">
    <reaction evidence="19">
        <text>S-(hydroxymethyl)glutathione + NADP(+) = S-formylglutathione + NADPH + H(+)</text>
        <dbReference type="Rhea" id="RHEA:19981"/>
        <dbReference type="ChEBI" id="CHEBI:15378"/>
        <dbReference type="ChEBI" id="CHEBI:57688"/>
        <dbReference type="ChEBI" id="CHEBI:57783"/>
        <dbReference type="ChEBI" id="CHEBI:58349"/>
        <dbReference type="ChEBI" id="CHEBI:58758"/>
        <dbReference type="EC" id="1.1.1.284"/>
    </reaction>
</comment>
<dbReference type="SUPFAM" id="SSF50129">
    <property type="entry name" value="GroES-like"/>
    <property type="match status" value="2"/>
</dbReference>
<evidence type="ECO:0000256" key="17">
    <source>
        <dbReference type="ARBA" id="ARBA00033399"/>
    </source>
</evidence>
<dbReference type="Proteomes" id="UP000010556">
    <property type="component" value="Unassembled WGS sequence"/>
</dbReference>
<gene>
    <name evidence="27" type="ORF">MDA_GLEAN10016953</name>
</gene>
<comment type="similarity">
    <text evidence="3">Belongs to the zinc-containing alcohol dehydrogenase family. Class-III subfamily.</text>
</comment>
<dbReference type="Gene3D" id="3.40.50.720">
    <property type="entry name" value="NAD(P)-binding Rossmann-like Domain"/>
    <property type="match status" value="2"/>
</dbReference>
<evidence type="ECO:0000256" key="16">
    <source>
        <dbReference type="ARBA" id="ARBA00032767"/>
    </source>
</evidence>
<evidence type="ECO:0000256" key="19">
    <source>
        <dbReference type="ARBA" id="ARBA00047793"/>
    </source>
</evidence>
<evidence type="ECO:0000256" key="9">
    <source>
        <dbReference type="ARBA" id="ARBA00022723"/>
    </source>
</evidence>
<evidence type="ECO:0000256" key="18">
    <source>
        <dbReference type="ARBA" id="ARBA00045297"/>
    </source>
</evidence>
<dbReference type="GO" id="GO:0051903">
    <property type="term" value="F:S-(hydroxymethyl)glutathione dehydrogenase [NAD(P)+] activity"/>
    <property type="evidence" value="ECO:0007669"/>
    <property type="project" value="UniProtKB-EC"/>
</dbReference>
<comment type="catalytic activity">
    <reaction evidence="22">
        <text>S-nitrosoglutathione + NADH + H(+) = S-(hydroxysulfenamide)glutathione + NAD(+)</text>
        <dbReference type="Rhea" id="RHEA:78371"/>
        <dbReference type="ChEBI" id="CHEBI:15378"/>
        <dbReference type="ChEBI" id="CHEBI:57540"/>
        <dbReference type="ChEBI" id="CHEBI:57945"/>
        <dbReference type="ChEBI" id="CHEBI:145544"/>
        <dbReference type="ChEBI" id="CHEBI:229723"/>
    </reaction>
    <physiologicalReaction direction="left-to-right" evidence="22">
        <dbReference type="Rhea" id="RHEA:78372"/>
    </physiologicalReaction>
</comment>
<sequence length="839" mass="88532">MDANSLGQLGCLGGAAGKSYGQACAQTVSAGSGAREVIKCKAAIAWEANKPLCIEEVEVAPPKAHEVRIQIIATALCHSDAHILHPKFTKALFPVILGHEGAGIVESVGPGVTNCKPGDKVIPLYMPQCKKCKFCLSPLTNFCAKLSPSKSPLVQQELMEDKTSRFTCKGKPVYHFMGISTFSQYTVVSDTNLAKIDDDANLERVCLLGCGFSTGYGAAINTAKVTPGSTCAIFGLGGVGLSALIGCKVAGASRIIAVDINSEKFAKAKALGATDCLNPRDLQKPVQEVIIEMTGGGVDFALDCAGGSEAMRAALDCTTIGWGSCTLIGVAIGDKGLTISPVEIIMGRTINGTSFGGFKGRDSIPKLVTDYKNKKFNLDALVTHTLPFDRINEAFDLMHQGKRGSCHRFHPLTALALFTPAAGASPNHSAPSAGVIKCKAAVAWEAGKPLSIEEVEVAPPKAHEVRIKIIATAVCHTDAYTLSGADPEGSFPVILGHEGAGIVESVGVGVTKLKAGDTVIPLYIPQCGECKFCLNPKTNLCQKIRVTQGKGLMPDGTSRFTCKGKKILHYMGTSTFSEYTVVADISVAKIDPLAPLDKVCLLGCGISTGYGAAVNTAKVEPGSTCAVFGLGGVGLAVIMGCKVAGASRIIGVDINKDKFARAKEFGACECISPQDFSKPIQEVLVEMTDGGVDYSFECIGNVKVMRAALEACHKGWGVSVVVGVAAAGEEIATRPFQLVTGRTWKGTAFGGWKSVESVPKLVSEYMSKKIKVDEFVTHNLSFDEINKAFELLHAGKRKGEDIETSMMRIIEQLPPEHPPLGIEPRTRACALTRNRTVTS</sequence>
<comment type="function">
    <text evidence="18">Catalyzes the oxidation of long-chain primary alcohols and the oxidation of S-(hydroxymethyl) glutathione. Also oxidizes long chain omega-hydroxy fatty acids, such as 20-HETE, producing both the intermediate aldehyde, 20-oxoarachidonate and the end product, a dicarboxylic acid, (5Z,8Z,11Z,14Z)-eicosatetraenedioate. Class-III ADH is remarkably ineffective in oxidizing ethanol. Required for clearance of cellular formaldehyde, a cytotoxic and carcinogenic metabolite that induces DNA damage. Also acts as a S-nitroso-glutathione reductase by catalyzing the NADH-dependent reduction of S-nitrosoglutathione, thereby regulating protein S-nitrosylation.</text>
</comment>
<dbReference type="Pfam" id="PF00107">
    <property type="entry name" value="ADH_zinc_N"/>
    <property type="match status" value="2"/>
</dbReference>
<comment type="catalytic activity">
    <reaction evidence="25">
        <text>a primary alcohol + NAD(+) = an aldehyde + NADH + H(+)</text>
        <dbReference type="Rhea" id="RHEA:10736"/>
        <dbReference type="ChEBI" id="CHEBI:15378"/>
        <dbReference type="ChEBI" id="CHEBI:15734"/>
        <dbReference type="ChEBI" id="CHEBI:17478"/>
        <dbReference type="ChEBI" id="CHEBI:57540"/>
        <dbReference type="ChEBI" id="CHEBI:57945"/>
        <dbReference type="EC" id="1.1.1.1"/>
    </reaction>
</comment>
<dbReference type="AlphaFoldDB" id="L5LC88"/>
<comment type="catalytic activity">
    <reaction evidence="23">
        <text>20-hydroxy-(5Z,8Z,11Z,14Z)-eicosatetraenoate + NAD(+) = 20-oxo-(5Z,8Z,11Z,14Z)-eicosatetraenoate + NADH + H(+)</text>
        <dbReference type="Rhea" id="RHEA:39799"/>
        <dbReference type="ChEBI" id="CHEBI:15378"/>
        <dbReference type="ChEBI" id="CHEBI:57540"/>
        <dbReference type="ChEBI" id="CHEBI:57945"/>
        <dbReference type="ChEBI" id="CHEBI:76624"/>
        <dbReference type="ChEBI" id="CHEBI:76645"/>
    </reaction>
    <physiologicalReaction direction="left-to-right" evidence="23">
        <dbReference type="Rhea" id="RHEA:39800"/>
    </physiologicalReaction>
</comment>
<evidence type="ECO:0000256" key="14">
    <source>
        <dbReference type="ARBA" id="ARBA00031007"/>
    </source>
</evidence>
<dbReference type="CDD" id="cd08300">
    <property type="entry name" value="alcohol_DH_class_III"/>
    <property type="match status" value="1"/>
</dbReference>
<protein>
    <recommendedName>
        <fullName evidence="7">Alcohol dehydrogenase class-3</fullName>
        <ecNumber evidence="6">1.1.1.1</ecNumber>
        <ecNumber evidence="5">1.1.1.284</ecNumber>
    </recommendedName>
    <alternativeName>
        <fullName evidence="15">Alcohol dehydrogenase 5</fullName>
    </alternativeName>
    <alternativeName>
        <fullName evidence="17">Alcohol dehydrogenase class-III</fullName>
    </alternativeName>
    <alternativeName>
        <fullName evidence="14">Glutathione-dependent formaldehyde dehydrogenase</fullName>
    </alternativeName>
    <alternativeName>
        <fullName evidence="16">S-(hydroxymethyl)glutathione dehydrogenase</fullName>
    </alternativeName>
</protein>
<dbReference type="SMART" id="SM00829">
    <property type="entry name" value="PKS_ER"/>
    <property type="match status" value="1"/>
</dbReference>
<evidence type="ECO:0000256" key="13">
    <source>
        <dbReference type="ARBA" id="ARBA00023027"/>
    </source>
</evidence>
<dbReference type="GO" id="GO:0046294">
    <property type="term" value="P:formaldehyde catabolic process"/>
    <property type="evidence" value="ECO:0007669"/>
    <property type="project" value="InterPro"/>
</dbReference>
<evidence type="ECO:0000256" key="15">
    <source>
        <dbReference type="ARBA" id="ARBA00031440"/>
    </source>
</evidence>
<dbReference type="SUPFAM" id="SSF51735">
    <property type="entry name" value="NAD(P)-binding Rossmann-fold domains"/>
    <property type="match status" value="2"/>
</dbReference>
<dbReference type="InterPro" id="IPR014183">
    <property type="entry name" value="ADH_3"/>
</dbReference>
<comment type="subunit">
    <text evidence="4">Homodimer.</text>
</comment>
<dbReference type="Gene3D" id="3.90.180.10">
    <property type="entry name" value="Medium-chain alcohol dehydrogenases, catalytic domain"/>
    <property type="match status" value="2"/>
</dbReference>
<comment type="subcellular location">
    <subcellularLocation>
        <location evidence="2">Cytoplasm</location>
    </subcellularLocation>
</comment>
<evidence type="ECO:0000256" key="22">
    <source>
        <dbReference type="ARBA" id="ARBA00048942"/>
    </source>
</evidence>
<keyword evidence="13" id="KW-0520">NAD</keyword>
<evidence type="ECO:0000256" key="8">
    <source>
        <dbReference type="ARBA" id="ARBA00022490"/>
    </source>
</evidence>
<evidence type="ECO:0000256" key="6">
    <source>
        <dbReference type="ARBA" id="ARBA00013190"/>
    </source>
</evidence>
<proteinExistence type="inferred from homology"/>
<evidence type="ECO:0000256" key="5">
    <source>
        <dbReference type="ARBA" id="ARBA00012309"/>
    </source>
</evidence>
<dbReference type="InterPro" id="IPR002328">
    <property type="entry name" value="ADH_Zn_CS"/>
</dbReference>
<dbReference type="GO" id="GO:0008270">
    <property type="term" value="F:zinc ion binding"/>
    <property type="evidence" value="ECO:0007669"/>
    <property type="project" value="InterPro"/>
</dbReference>
<dbReference type="EC" id="1.1.1.1" evidence="6"/>
<name>L5LC88_MYODS</name>
<dbReference type="NCBIfam" id="TIGR02818">
    <property type="entry name" value="adh_III_F_hyde"/>
    <property type="match status" value="1"/>
</dbReference>
<evidence type="ECO:0000259" key="26">
    <source>
        <dbReference type="SMART" id="SM00829"/>
    </source>
</evidence>
<dbReference type="PANTHER" id="PTHR43880">
    <property type="entry name" value="ALCOHOL DEHYDROGENASE"/>
    <property type="match status" value="1"/>
</dbReference>
<keyword evidence="10" id="KW-0862">Zinc</keyword>
<evidence type="ECO:0000256" key="20">
    <source>
        <dbReference type="ARBA" id="ARBA00048042"/>
    </source>
</evidence>
<dbReference type="InterPro" id="IPR011032">
    <property type="entry name" value="GroES-like_sf"/>
</dbReference>
<comment type="cofactor">
    <cofactor evidence="1">
        <name>Zn(2+)</name>
        <dbReference type="ChEBI" id="CHEBI:29105"/>
    </cofactor>
</comment>
<dbReference type="EMBL" id="KB113775">
    <property type="protein sequence ID" value="ELK23268.1"/>
    <property type="molecule type" value="Genomic_DNA"/>
</dbReference>
<keyword evidence="9" id="KW-0479">Metal-binding</keyword>
<dbReference type="eggNOG" id="KOG0022">
    <property type="taxonomic scope" value="Eukaryota"/>
</dbReference>
<dbReference type="FunFam" id="3.40.50.720:FF:000003">
    <property type="entry name" value="S-(hydroxymethyl)glutathione dehydrogenase"/>
    <property type="match status" value="2"/>
</dbReference>
<evidence type="ECO:0000256" key="12">
    <source>
        <dbReference type="ARBA" id="ARBA00023002"/>
    </source>
</evidence>
<dbReference type="PROSITE" id="PS00059">
    <property type="entry name" value="ADH_ZINC"/>
    <property type="match status" value="2"/>
</dbReference>
<dbReference type="PANTHER" id="PTHR43880:SF4">
    <property type="entry name" value="ALCOHOL DEHYDROGENASE CLASS-3"/>
    <property type="match status" value="1"/>
</dbReference>
<dbReference type="InterPro" id="IPR013154">
    <property type="entry name" value="ADH-like_N"/>
</dbReference>
<comment type="catalytic activity">
    <reaction evidence="21">
        <text>S-(hydroxymethyl)glutathione + NAD(+) = S-formylglutathione + NADH + H(+)</text>
        <dbReference type="Rhea" id="RHEA:19985"/>
        <dbReference type="ChEBI" id="CHEBI:15378"/>
        <dbReference type="ChEBI" id="CHEBI:57540"/>
        <dbReference type="ChEBI" id="CHEBI:57688"/>
        <dbReference type="ChEBI" id="CHEBI:57945"/>
        <dbReference type="ChEBI" id="CHEBI:58758"/>
        <dbReference type="EC" id="1.1.1.284"/>
    </reaction>
</comment>
<dbReference type="EC" id="1.1.1.284" evidence="5"/>
<evidence type="ECO:0000256" key="11">
    <source>
        <dbReference type="ARBA" id="ARBA00022990"/>
    </source>
</evidence>
<dbReference type="InterPro" id="IPR020843">
    <property type="entry name" value="ER"/>
</dbReference>
<dbReference type="GO" id="GO:0004022">
    <property type="term" value="F:alcohol dehydrogenase (NAD+) activity"/>
    <property type="evidence" value="ECO:0007669"/>
    <property type="project" value="UniProtKB-EC"/>
</dbReference>
<dbReference type="InterPro" id="IPR013149">
    <property type="entry name" value="ADH-like_C"/>
</dbReference>
<dbReference type="GO" id="GO:0005829">
    <property type="term" value="C:cytosol"/>
    <property type="evidence" value="ECO:0007669"/>
    <property type="project" value="TreeGrafter"/>
</dbReference>
<feature type="domain" description="Enoyl reductase (ER)" evidence="26">
    <location>
        <begin position="47"/>
        <end position="403"/>
    </location>
</feature>
<dbReference type="InterPro" id="IPR036291">
    <property type="entry name" value="NAD(P)-bd_dom_sf"/>
</dbReference>
<keyword evidence="11" id="KW-0007">Acetylation</keyword>
<evidence type="ECO:0000256" key="3">
    <source>
        <dbReference type="ARBA" id="ARBA00010902"/>
    </source>
</evidence>
<keyword evidence="28" id="KW-1185">Reference proteome</keyword>
<keyword evidence="8" id="KW-0963">Cytoplasm</keyword>